<evidence type="ECO:0000313" key="2">
    <source>
        <dbReference type="EMBL" id="TNN79981.1"/>
    </source>
</evidence>
<sequence>MSEEVSEVPKELLESVRDAVGRKVKLSLRRRVKLEIKGDKTENRVLALASHRAYLLTARIPTKVEHSLNYLEIQGIACNKPTQVNNLSPKLCPAHSDSIKVVAPHFGK</sequence>
<dbReference type="Proteomes" id="UP000314294">
    <property type="component" value="Unassembled WGS sequence"/>
</dbReference>
<proteinExistence type="predicted"/>
<dbReference type="AlphaFoldDB" id="A0A4Z2IQ66"/>
<keyword evidence="3" id="KW-1185">Reference proteome</keyword>
<reference evidence="2 3" key="1">
    <citation type="submission" date="2019-03" db="EMBL/GenBank/DDBJ databases">
        <title>First draft genome of Liparis tanakae, snailfish: a comprehensive survey of snailfish specific genes.</title>
        <authorList>
            <person name="Kim W."/>
            <person name="Song I."/>
            <person name="Jeong J.-H."/>
            <person name="Kim D."/>
            <person name="Kim S."/>
            <person name="Ryu S."/>
            <person name="Song J.Y."/>
            <person name="Lee S.K."/>
        </authorList>
    </citation>
    <scope>NUCLEOTIDE SEQUENCE [LARGE SCALE GENOMIC DNA]</scope>
    <source>
        <tissue evidence="2">Muscle</tissue>
    </source>
</reference>
<evidence type="ECO:0000313" key="3">
    <source>
        <dbReference type="Proteomes" id="UP000314294"/>
    </source>
</evidence>
<comment type="caution">
    <text evidence="2">The sequence shown here is derived from an EMBL/GenBank/DDBJ whole genome shotgun (WGS) entry which is preliminary data.</text>
</comment>
<dbReference type="OrthoDB" id="8924407at2759"/>
<dbReference type="InterPro" id="IPR041245">
    <property type="entry name" value="CARMIL_PH"/>
</dbReference>
<dbReference type="EMBL" id="SRLO01000059">
    <property type="protein sequence ID" value="TNN79981.1"/>
    <property type="molecule type" value="Genomic_DNA"/>
</dbReference>
<dbReference type="Pfam" id="PF17888">
    <property type="entry name" value="Carm_PH"/>
    <property type="match status" value="1"/>
</dbReference>
<feature type="domain" description="CARMIL pleckstrin homology" evidence="1">
    <location>
        <begin position="28"/>
        <end position="84"/>
    </location>
</feature>
<accession>A0A4Z2IQ66</accession>
<organism evidence="2 3">
    <name type="scientific">Liparis tanakae</name>
    <name type="common">Tanaka's snailfish</name>
    <dbReference type="NCBI Taxonomy" id="230148"/>
    <lineage>
        <taxon>Eukaryota</taxon>
        <taxon>Metazoa</taxon>
        <taxon>Chordata</taxon>
        <taxon>Craniata</taxon>
        <taxon>Vertebrata</taxon>
        <taxon>Euteleostomi</taxon>
        <taxon>Actinopterygii</taxon>
        <taxon>Neopterygii</taxon>
        <taxon>Teleostei</taxon>
        <taxon>Neoteleostei</taxon>
        <taxon>Acanthomorphata</taxon>
        <taxon>Eupercaria</taxon>
        <taxon>Perciformes</taxon>
        <taxon>Cottioidei</taxon>
        <taxon>Cottales</taxon>
        <taxon>Liparidae</taxon>
        <taxon>Liparis</taxon>
    </lineage>
</organism>
<dbReference type="Gene3D" id="2.30.29.30">
    <property type="entry name" value="Pleckstrin-homology domain (PH domain)/Phosphotyrosine-binding domain (PTB)"/>
    <property type="match status" value="1"/>
</dbReference>
<name>A0A4Z2IQ66_9TELE</name>
<dbReference type="InterPro" id="IPR011993">
    <property type="entry name" value="PH-like_dom_sf"/>
</dbReference>
<protein>
    <submittedName>
        <fullName evidence="2">F-actin-uncapping protein LRRC16A</fullName>
    </submittedName>
</protein>
<evidence type="ECO:0000259" key="1">
    <source>
        <dbReference type="Pfam" id="PF17888"/>
    </source>
</evidence>
<gene>
    <name evidence="2" type="primary">LRRC16A_3</name>
    <name evidence="2" type="ORF">EYF80_009798</name>
</gene>